<proteinExistence type="predicted"/>
<dbReference type="AlphaFoldDB" id="A0A1T5KH89"/>
<name>A0A1T5KH89_9FIRM</name>
<sequence>MRKNVGDTDAFLRITAGLSMLGIGIKKHSNSFIFLGSMKVAEGITKFCPLLYAFGVSTRRNSIMEIKNNIIKK</sequence>
<feature type="domain" description="Inner membrane protein YgaP-like transmembrane" evidence="1">
    <location>
        <begin position="1"/>
        <end position="60"/>
    </location>
</feature>
<organism evidence="2 3">
    <name type="scientific">Maledivibacter halophilus</name>
    <dbReference type="NCBI Taxonomy" id="36842"/>
    <lineage>
        <taxon>Bacteria</taxon>
        <taxon>Bacillati</taxon>
        <taxon>Bacillota</taxon>
        <taxon>Clostridia</taxon>
        <taxon>Peptostreptococcales</taxon>
        <taxon>Caminicellaceae</taxon>
        <taxon>Maledivibacter</taxon>
    </lineage>
</organism>
<accession>A0A1T5KH89</accession>
<dbReference type="InterPro" id="IPR021309">
    <property type="entry name" value="YgaP-like_TM"/>
</dbReference>
<protein>
    <recommendedName>
        <fullName evidence="1">Inner membrane protein YgaP-like transmembrane domain-containing protein</fullName>
    </recommendedName>
</protein>
<dbReference type="Pfam" id="PF11127">
    <property type="entry name" value="YgaP-like_TM"/>
    <property type="match status" value="1"/>
</dbReference>
<dbReference type="STRING" id="36842.SAMN02194393_01817"/>
<reference evidence="2 3" key="1">
    <citation type="submission" date="2017-02" db="EMBL/GenBank/DDBJ databases">
        <authorList>
            <person name="Peterson S.W."/>
        </authorList>
    </citation>
    <scope>NUCLEOTIDE SEQUENCE [LARGE SCALE GENOMIC DNA]</scope>
    <source>
        <strain evidence="2 3">M1</strain>
    </source>
</reference>
<dbReference type="RefSeq" id="WP_208985026.1">
    <property type="nucleotide sequence ID" value="NZ_FUZT01000004.1"/>
</dbReference>
<evidence type="ECO:0000313" key="2">
    <source>
        <dbReference type="EMBL" id="SKC63094.1"/>
    </source>
</evidence>
<evidence type="ECO:0000259" key="1">
    <source>
        <dbReference type="Pfam" id="PF11127"/>
    </source>
</evidence>
<keyword evidence="3" id="KW-1185">Reference proteome</keyword>
<gene>
    <name evidence="2" type="ORF">SAMN02194393_01817</name>
</gene>
<evidence type="ECO:0000313" key="3">
    <source>
        <dbReference type="Proteomes" id="UP000190285"/>
    </source>
</evidence>
<dbReference type="Proteomes" id="UP000190285">
    <property type="component" value="Unassembled WGS sequence"/>
</dbReference>
<dbReference type="EMBL" id="FUZT01000004">
    <property type="protein sequence ID" value="SKC63094.1"/>
    <property type="molecule type" value="Genomic_DNA"/>
</dbReference>